<comment type="caution">
    <text evidence="2">The sequence shown here is derived from an EMBL/GenBank/DDBJ whole genome shotgun (WGS) entry which is preliminary data.</text>
</comment>
<feature type="non-terminal residue" evidence="2">
    <location>
        <position position="196"/>
    </location>
</feature>
<gene>
    <name evidence="2" type="ORF">MKW98_009193</name>
</gene>
<accession>A0AAD4XDG7</accession>
<evidence type="ECO:0000313" key="3">
    <source>
        <dbReference type="Proteomes" id="UP001202328"/>
    </source>
</evidence>
<evidence type="ECO:0000313" key="2">
    <source>
        <dbReference type="EMBL" id="KAI3904185.1"/>
    </source>
</evidence>
<name>A0AAD4XDG7_9MAGN</name>
<feature type="compositionally biased region" description="Basic and acidic residues" evidence="1">
    <location>
        <begin position="42"/>
        <end position="65"/>
    </location>
</feature>
<keyword evidence="3" id="KW-1185">Reference proteome</keyword>
<protein>
    <submittedName>
        <fullName evidence="2">Uncharacterized protein</fullName>
    </submittedName>
</protein>
<organism evidence="2 3">
    <name type="scientific">Papaver atlanticum</name>
    <dbReference type="NCBI Taxonomy" id="357466"/>
    <lineage>
        <taxon>Eukaryota</taxon>
        <taxon>Viridiplantae</taxon>
        <taxon>Streptophyta</taxon>
        <taxon>Embryophyta</taxon>
        <taxon>Tracheophyta</taxon>
        <taxon>Spermatophyta</taxon>
        <taxon>Magnoliopsida</taxon>
        <taxon>Ranunculales</taxon>
        <taxon>Papaveraceae</taxon>
        <taxon>Papaveroideae</taxon>
        <taxon>Papaver</taxon>
    </lineage>
</organism>
<dbReference type="AlphaFoldDB" id="A0AAD4XDG7"/>
<feature type="region of interest" description="Disordered" evidence="1">
    <location>
        <begin position="1"/>
        <end position="110"/>
    </location>
</feature>
<feature type="region of interest" description="Disordered" evidence="1">
    <location>
        <begin position="173"/>
        <end position="196"/>
    </location>
</feature>
<dbReference type="EMBL" id="JAJJMB010011117">
    <property type="protein sequence ID" value="KAI3904185.1"/>
    <property type="molecule type" value="Genomic_DNA"/>
</dbReference>
<reference evidence="2" key="1">
    <citation type="submission" date="2022-04" db="EMBL/GenBank/DDBJ databases">
        <title>A functionally conserved STORR gene fusion in Papaver species that diverged 16.8 million years ago.</title>
        <authorList>
            <person name="Catania T."/>
        </authorList>
    </citation>
    <scope>NUCLEOTIDE SEQUENCE</scope>
    <source>
        <strain evidence="2">S-188037</strain>
    </source>
</reference>
<proteinExistence type="predicted"/>
<dbReference type="Proteomes" id="UP001202328">
    <property type="component" value="Unassembled WGS sequence"/>
</dbReference>
<evidence type="ECO:0000256" key="1">
    <source>
        <dbReference type="SAM" id="MobiDB-lite"/>
    </source>
</evidence>
<sequence length="196" mass="20910">MKAQTAAEGRKTYSSSMKSVTKCKTPPKKRPVTKLKPTPVDVVDKAQKKVDKETPVADKAEKKAAESGVMDEPQEKATGDDVTANVDEETPATFGDSLVMTAPTHPTPATFDDSFASTQFDDSIVITSTTQQTQGDNPESYRLVRLGVNQGDMTDIEVSEMLAAVVSNINQGEEISQQGPAAMEIPEPSSSGNQSS</sequence>